<protein>
    <submittedName>
        <fullName evidence="2">Uncharacterized protein</fullName>
    </submittedName>
</protein>
<dbReference type="Pfam" id="PF20133">
    <property type="entry name" value="HHL1-like"/>
    <property type="match status" value="1"/>
</dbReference>
<dbReference type="EMBL" id="JADEXQ010000048">
    <property type="protein sequence ID" value="MBE9030958.1"/>
    <property type="molecule type" value="Genomic_DNA"/>
</dbReference>
<feature type="region of interest" description="Disordered" evidence="1">
    <location>
        <begin position="1"/>
        <end position="25"/>
    </location>
</feature>
<keyword evidence="3" id="KW-1185">Reference proteome</keyword>
<dbReference type="RefSeq" id="WP_264325786.1">
    <property type="nucleotide sequence ID" value="NZ_JADEXQ010000048.1"/>
</dbReference>
<dbReference type="InterPro" id="IPR045388">
    <property type="entry name" value="HHL1-like"/>
</dbReference>
<comment type="caution">
    <text evidence="2">The sequence shown here is derived from an EMBL/GenBank/DDBJ whole genome shotgun (WGS) entry which is preliminary data.</text>
</comment>
<name>A0A928VLT1_9CYAN</name>
<sequence length="148" mass="16456">MTNPVGFGKPKQPAKPPVSAGAKKRAAAANEYDEMKSSGMPEYDIYLRVTGQKQWMPVGKIAVKRSTQIHDAIYSNEEALLQGAYHRMPVLKKNRANLSFEYGYRLKGFKDESIELAVRPERKIGNAIQNVVDNVGATISGLFQKKSK</sequence>
<reference evidence="2" key="1">
    <citation type="submission" date="2020-10" db="EMBL/GenBank/DDBJ databases">
        <authorList>
            <person name="Castelo-Branco R."/>
            <person name="Eusebio N."/>
            <person name="Adriana R."/>
            <person name="Vieira A."/>
            <person name="Brugerolle De Fraissinette N."/>
            <person name="Rezende De Castro R."/>
            <person name="Schneider M.P."/>
            <person name="Vasconcelos V."/>
            <person name="Leao P.N."/>
        </authorList>
    </citation>
    <scope>NUCLEOTIDE SEQUENCE</scope>
    <source>
        <strain evidence="2">LEGE 11480</strain>
    </source>
</reference>
<dbReference type="Proteomes" id="UP000625316">
    <property type="component" value="Unassembled WGS sequence"/>
</dbReference>
<evidence type="ECO:0000256" key="1">
    <source>
        <dbReference type="SAM" id="MobiDB-lite"/>
    </source>
</evidence>
<evidence type="ECO:0000313" key="2">
    <source>
        <dbReference type="EMBL" id="MBE9030958.1"/>
    </source>
</evidence>
<gene>
    <name evidence="2" type="ORF">IQ266_14570</name>
</gene>
<evidence type="ECO:0000313" key="3">
    <source>
        <dbReference type="Proteomes" id="UP000625316"/>
    </source>
</evidence>
<accession>A0A928VLT1</accession>
<dbReference type="AlphaFoldDB" id="A0A928VLT1"/>
<proteinExistence type="predicted"/>
<organism evidence="2 3">
    <name type="scientific">Romeriopsis navalis LEGE 11480</name>
    <dbReference type="NCBI Taxonomy" id="2777977"/>
    <lineage>
        <taxon>Bacteria</taxon>
        <taxon>Bacillati</taxon>
        <taxon>Cyanobacteriota</taxon>
        <taxon>Cyanophyceae</taxon>
        <taxon>Leptolyngbyales</taxon>
        <taxon>Leptolyngbyaceae</taxon>
        <taxon>Romeriopsis</taxon>
        <taxon>Romeriopsis navalis</taxon>
    </lineage>
</organism>